<dbReference type="InterPro" id="IPR017452">
    <property type="entry name" value="GPCR_Rhodpsn_7TM"/>
</dbReference>
<dbReference type="Proteomes" id="UP000261340">
    <property type="component" value="Unplaced"/>
</dbReference>
<dbReference type="SUPFAM" id="SSF81321">
    <property type="entry name" value="Family A G protein-coupled receptor-like"/>
    <property type="match status" value="1"/>
</dbReference>
<evidence type="ECO:0000256" key="9">
    <source>
        <dbReference type="ARBA" id="ARBA00023180"/>
    </source>
</evidence>
<evidence type="ECO:0000256" key="2">
    <source>
        <dbReference type="ARBA" id="ARBA00022475"/>
    </source>
</evidence>
<evidence type="ECO:0000256" key="7">
    <source>
        <dbReference type="ARBA" id="ARBA00023157"/>
    </source>
</evidence>
<dbReference type="PANTHER" id="PTHR24241:SF82">
    <property type="entry name" value="NEUROPEPTIDE FF RECEPTOR 1-RELATED"/>
    <property type="match status" value="1"/>
</dbReference>
<feature type="transmembrane region" description="Helical" evidence="16">
    <location>
        <begin position="285"/>
        <end position="304"/>
    </location>
</feature>
<feature type="domain" description="G-protein coupled receptors family 1 profile" evidence="17">
    <location>
        <begin position="38"/>
        <end position="301"/>
    </location>
</feature>
<accession>A0A3Q0SGV0</accession>
<evidence type="ECO:0000256" key="6">
    <source>
        <dbReference type="ARBA" id="ARBA00023136"/>
    </source>
</evidence>
<dbReference type="FunFam" id="1.20.1070.10:FF:000153">
    <property type="entry name" value="Neuropeptide FF receptor 1"/>
    <property type="match status" value="1"/>
</dbReference>
<evidence type="ECO:0000256" key="16">
    <source>
        <dbReference type="SAM" id="Phobius"/>
    </source>
</evidence>
<keyword evidence="7" id="KW-1015">Disulfide bond</keyword>
<protein>
    <recommendedName>
        <fullName evidence="12">Neuropeptide FF receptor 1</fullName>
    </recommendedName>
    <alternativeName>
        <fullName evidence="14">G-protein coupled receptor 147</fullName>
    </alternativeName>
    <alternativeName>
        <fullName evidence="13">RFamide-related peptide receptor OT7T022</fullName>
    </alternativeName>
</protein>
<evidence type="ECO:0000256" key="15">
    <source>
        <dbReference type="RuleBase" id="RU000688"/>
    </source>
</evidence>
<sequence length="378" mass="43143">KLANATNVTFFPYYQHSLYVAVIYTLAYSFIFVLCMLGNILVCLIVLENRRMRTVTNLFILNLAISDLLVGIFCIPTTLVDNLITGWPFSNTVCKMSGFVQGVSVSASVFTLVAIAVERFRCIVYPLQPKLTLFVAKLAIVSIWVLAVAFMCPTAVALTVEKIPFHYMVYNNNFNHTLPLYTCYENFDNPRMRKVYTVVLFAHIYLLPLTVITLMYVSIGIKLFSSVLANNEVSRKKIKVIKMLIVVALLFMLSWLPLWTLLMITDYADLDGNELDLLTSYIFPFAHWLAFSNSSVNPIIYGYYNQNFKRGFEAIWKARPFCCLVQSQLWMECVVLHSGRPRSDQELEMTAVNKKSSNTEESDKVSSLVVSPYQVWDN</sequence>
<dbReference type="GO" id="GO:0032870">
    <property type="term" value="P:cellular response to hormone stimulus"/>
    <property type="evidence" value="ECO:0007669"/>
    <property type="project" value="TreeGrafter"/>
</dbReference>
<keyword evidence="4 16" id="KW-1133">Transmembrane helix</keyword>
<feature type="transmembrane region" description="Helical" evidence="16">
    <location>
        <begin position="240"/>
        <end position="265"/>
    </location>
</feature>
<comment type="similarity">
    <text evidence="15">Belongs to the G-protein coupled receptor 1 family.</text>
</comment>
<evidence type="ECO:0000256" key="8">
    <source>
        <dbReference type="ARBA" id="ARBA00023170"/>
    </source>
</evidence>
<comment type="function">
    <text evidence="11">Receptor for NPAF (A-18-F-amide) and NPFF (F-8-F-amide) neuropeptides, also known as morphine-modulating peptides. Can also be activated by a variety of naturally occurring or synthetic FMRF-amide like ligands. This receptor mediates its action by association with G proteins that activate a phosphatidylinositol-calcium second messenger system.</text>
</comment>
<feature type="transmembrane region" description="Helical" evidence="16">
    <location>
        <begin position="195"/>
        <end position="219"/>
    </location>
</feature>
<dbReference type="GO" id="GO:0042277">
    <property type="term" value="F:peptide binding"/>
    <property type="evidence" value="ECO:0007669"/>
    <property type="project" value="TreeGrafter"/>
</dbReference>
<dbReference type="STRING" id="61819.ENSACIP00000019600"/>
<dbReference type="InterPro" id="IPR005397">
    <property type="entry name" value="NPFF_rcpt_2"/>
</dbReference>
<evidence type="ECO:0000256" key="13">
    <source>
        <dbReference type="ARBA" id="ARBA00075893"/>
    </source>
</evidence>
<dbReference type="Gene3D" id="1.20.1070.10">
    <property type="entry name" value="Rhodopsin 7-helix transmembrane proteins"/>
    <property type="match status" value="1"/>
</dbReference>
<evidence type="ECO:0000313" key="18">
    <source>
        <dbReference type="Ensembl" id="ENSACIP00000019600.1"/>
    </source>
</evidence>
<dbReference type="GO" id="GO:0005886">
    <property type="term" value="C:plasma membrane"/>
    <property type="evidence" value="ECO:0007669"/>
    <property type="project" value="UniProtKB-SubCell"/>
</dbReference>
<dbReference type="PRINTS" id="PR01570">
    <property type="entry name" value="NPFFRECEPTOR"/>
</dbReference>
<dbReference type="GO" id="GO:0031628">
    <property type="term" value="F:opioid receptor binding"/>
    <property type="evidence" value="ECO:0007669"/>
    <property type="project" value="InterPro"/>
</dbReference>
<feature type="transmembrane region" description="Helical" evidence="16">
    <location>
        <begin position="18"/>
        <end position="47"/>
    </location>
</feature>
<evidence type="ECO:0000256" key="5">
    <source>
        <dbReference type="ARBA" id="ARBA00023040"/>
    </source>
</evidence>
<dbReference type="Pfam" id="PF00001">
    <property type="entry name" value="7tm_1"/>
    <property type="match status" value="1"/>
</dbReference>
<evidence type="ECO:0000256" key="11">
    <source>
        <dbReference type="ARBA" id="ARBA00025478"/>
    </source>
</evidence>
<feature type="transmembrane region" description="Helical" evidence="16">
    <location>
        <begin position="138"/>
        <end position="160"/>
    </location>
</feature>
<dbReference type="SMART" id="SM01381">
    <property type="entry name" value="7TM_GPCR_Srsx"/>
    <property type="match status" value="1"/>
</dbReference>
<evidence type="ECO:0000256" key="1">
    <source>
        <dbReference type="ARBA" id="ARBA00004651"/>
    </source>
</evidence>
<name>A0A3Q0SGV0_AMPCI</name>
<dbReference type="InterPro" id="IPR000276">
    <property type="entry name" value="GPCR_Rhodpsn"/>
</dbReference>
<dbReference type="GO" id="GO:0043408">
    <property type="term" value="P:regulation of MAPK cascade"/>
    <property type="evidence" value="ECO:0007669"/>
    <property type="project" value="InterPro"/>
</dbReference>
<reference evidence="18" key="1">
    <citation type="submission" date="2025-08" db="UniProtKB">
        <authorList>
            <consortium name="Ensembl"/>
        </authorList>
    </citation>
    <scope>IDENTIFICATION</scope>
</reference>
<dbReference type="OMA" id="MCPAALA"/>
<evidence type="ECO:0000256" key="3">
    <source>
        <dbReference type="ARBA" id="ARBA00022692"/>
    </source>
</evidence>
<keyword evidence="6 16" id="KW-0472">Membrane</keyword>
<keyword evidence="3 15" id="KW-0812">Transmembrane</keyword>
<reference evidence="18" key="2">
    <citation type="submission" date="2025-09" db="UniProtKB">
        <authorList>
            <consortium name="Ensembl"/>
        </authorList>
    </citation>
    <scope>IDENTIFICATION</scope>
</reference>
<dbReference type="PRINTS" id="PR01572">
    <property type="entry name" value="NPFFRECEPTR2"/>
</dbReference>
<keyword evidence="19" id="KW-1185">Reference proteome</keyword>
<dbReference type="Ensembl" id="ENSACIT00000020122.1">
    <property type="protein sequence ID" value="ENSACIP00000019600.1"/>
    <property type="gene ID" value="ENSACIG00000015253.1"/>
</dbReference>
<keyword evidence="2" id="KW-1003">Cell membrane</keyword>
<evidence type="ECO:0000313" key="19">
    <source>
        <dbReference type="Proteomes" id="UP000261340"/>
    </source>
</evidence>
<comment type="subcellular location">
    <subcellularLocation>
        <location evidence="1">Cell membrane</location>
        <topology evidence="1">Multi-pass membrane protein</topology>
    </subcellularLocation>
</comment>
<evidence type="ECO:0000256" key="12">
    <source>
        <dbReference type="ARBA" id="ARBA00074417"/>
    </source>
</evidence>
<keyword evidence="9" id="KW-0325">Glycoprotein</keyword>
<dbReference type="AlphaFoldDB" id="A0A3Q0SGV0"/>
<feature type="transmembrane region" description="Helical" evidence="16">
    <location>
        <begin position="59"/>
        <end position="79"/>
    </location>
</feature>
<keyword evidence="8 15" id="KW-0675">Receptor</keyword>
<evidence type="ECO:0000259" key="17">
    <source>
        <dbReference type="PROSITE" id="PS50262"/>
    </source>
</evidence>
<dbReference type="PROSITE" id="PS50262">
    <property type="entry name" value="G_PROTEIN_RECEP_F1_2"/>
    <property type="match status" value="1"/>
</dbReference>
<dbReference type="GeneTree" id="ENSGT01150000286926"/>
<feature type="transmembrane region" description="Helical" evidence="16">
    <location>
        <begin position="99"/>
        <end position="117"/>
    </location>
</feature>
<evidence type="ECO:0000256" key="4">
    <source>
        <dbReference type="ARBA" id="ARBA00022989"/>
    </source>
</evidence>
<dbReference type="PROSITE" id="PS00237">
    <property type="entry name" value="G_PROTEIN_RECEP_F1_1"/>
    <property type="match status" value="1"/>
</dbReference>
<dbReference type="PRINTS" id="PR00237">
    <property type="entry name" value="GPCRRHODOPSN"/>
</dbReference>
<keyword evidence="5 15" id="KW-0297">G-protein coupled receptor</keyword>
<organism evidence="18 19">
    <name type="scientific">Amphilophus citrinellus</name>
    <name type="common">Midas cichlid</name>
    <name type="synonym">Cichlasoma citrinellum</name>
    <dbReference type="NCBI Taxonomy" id="61819"/>
    <lineage>
        <taxon>Eukaryota</taxon>
        <taxon>Metazoa</taxon>
        <taxon>Chordata</taxon>
        <taxon>Craniata</taxon>
        <taxon>Vertebrata</taxon>
        <taxon>Euteleostomi</taxon>
        <taxon>Actinopterygii</taxon>
        <taxon>Neopterygii</taxon>
        <taxon>Teleostei</taxon>
        <taxon>Neoteleostei</taxon>
        <taxon>Acanthomorphata</taxon>
        <taxon>Ovalentaria</taxon>
        <taxon>Cichlomorphae</taxon>
        <taxon>Cichliformes</taxon>
        <taxon>Cichlidae</taxon>
        <taxon>New World cichlids</taxon>
        <taxon>Cichlasomatinae</taxon>
        <taxon>Heroini</taxon>
        <taxon>Amphilophus</taxon>
    </lineage>
</organism>
<keyword evidence="10 15" id="KW-0807">Transducer</keyword>
<dbReference type="PANTHER" id="PTHR24241">
    <property type="entry name" value="NEUROPEPTIDE RECEPTOR-RELATED G-PROTEIN COUPLED RECEPTOR"/>
    <property type="match status" value="1"/>
</dbReference>
<evidence type="ECO:0000256" key="10">
    <source>
        <dbReference type="ARBA" id="ARBA00023224"/>
    </source>
</evidence>
<proteinExistence type="inferred from homology"/>
<dbReference type="InterPro" id="IPR005395">
    <property type="entry name" value="NPFF_rcpt"/>
</dbReference>
<evidence type="ECO:0000256" key="14">
    <source>
        <dbReference type="ARBA" id="ARBA00082066"/>
    </source>
</evidence>
<dbReference type="GO" id="GO:0008188">
    <property type="term" value="F:neuropeptide receptor activity"/>
    <property type="evidence" value="ECO:0007669"/>
    <property type="project" value="InterPro"/>
</dbReference>